<organism evidence="1 2">
    <name type="scientific">Manihot esculenta</name>
    <name type="common">Cassava</name>
    <name type="synonym">Jatropha manihot</name>
    <dbReference type="NCBI Taxonomy" id="3983"/>
    <lineage>
        <taxon>Eukaryota</taxon>
        <taxon>Viridiplantae</taxon>
        <taxon>Streptophyta</taxon>
        <taxon>Embryophyta</taxon>
        <taxon>Tracheophyta</taxon>
        <taxon>Spermatophyta</taxon>
        <taxon>Magnoliopsida</taxon>
        <taxon>eudicotyledons</taxon>
        <taxon>Gunneridae</taxon>
        <taxon>Pentapetalae</taxon>
        <taxon>rosids</taxon>
        <taxon>fabids</taxon>
        <taxon>Malpighiales</taxon>
        <taxon>Euphorbiaceae</taxon>
        <taxon>Crotonoideae</taxon>
        <taxon>Manihoteae</taxon>
        <taxon>Manihot</taxon>
    </lineage>
</organism>
<reference evidence="2" key="1">
    <citation type="journal article" date="2016" name="Nat. Biotechnol.">
        <title>Sequencing wild and cultivated cassava and related species reveals extensive interspecific hybridization and genetic diversity.</title>
        <authorList>
            <person name="Bredeson J.V."/>
            <person name="Lyons J.B."/>
            <person name="Prochnik S.E."/>
            <person name="Wu G.A."/>
            <person name="Ha C.M."/>
            <person name="Edsinger-Gonzales E."/>
            <person name="Grimwood J."/>
            <person name="Schmutz J."/>
            <person name="Rabbi I.Y."/>
            <person name="Egesi C."/>
            <person name="Nauluvula P."/>
            <person name="Lebot V."/>
            <person name="Ndunguru J."/>
            <person name="Mkamilo G."/>
            <person name="Bart R.S."/>
            <person name="Setter T.L."/>
            <person name="Gleadow R.M."/>
            <person name="Kulakow P."/>
            <person name="Ferguson M.E."/>
            <person name="Rounsley S."/>
            <person name="Rokhsar D.S."/>
        </authorList>
    </citation>
    <scope>NUCLEOTIDE SEQUENCE [LARGE SCALE GENOMIC DNA]</scope>
    <source>
        <strain evidence="2">cv. AM560-2</strain>
    </source>
</reference>
<dbReference type="Proteomes" id="UP000091857">
    <property type="component" value="Chromosome 13"/>
</dbReference>
<accession>A0ACB7GMY2</accession>
<evidence type="ECO:0000313" key="1">
    <source>
        <dbReference type="EMBL" id="KAG8640091.1"/>
    </source>
</evidence>
<proteinExistence type="predicted"/>
<evidence type="ECO:0000313" key="2">
    <source>
        <dbReference type="Proteomes" id="UP000091857"/>
    </source>
</evidence>
<sequence length="373" mass="42158">MSEENMQILQNGGLKCKISHPYAMPRPIERRLYCIDKTNTKLARFSLQGMVKAQKTPKIKLASYAGHQEMPVIGMGTAADPFDEATMKTAVLEAIKVGYKHFDTAPLYRSEKALGEAIAEALSLGLIGSRDELFITSKLWCSDAHSDLVIPALNNSLRNLQLEYLDLYLIHWPISCKPGRSMFPIPKDELLPMDFKSVWAAMEECQQLGLTKAIGVCNFSCKKLEHLLAFATIPPAVNQVEMSPLWQQKKLREFCKANDIVVTAYSPLGAKGARWGTSFVMDNEVLNEIAKTRGKTVAQVCLRWVHEQGTSFIVKSYRKGRLKENMDIFDWALLEDDHERINQIPQRRLQPKEQLVSANGPYKSLEELWDGEI</sequence>
<keyword evidence="2" id="KW-1185">Reference proteome</keyword>
<protein>
    <submittedName>
        <fullName evidence="1">Uncharacterized protein</fullName>
    </submittedName>
</protein>
<name>A0ACB7GMY2_MANES</name>
<dbReference type="EMBL" id="CM004399">
    <property type="protein sequence ID" value="KAG8640091.1"/>
    <property type="molecule type" value="Genomic_DNA"/>
</dbReference>
<gene>
    <name evidence="1" type="ORF">MANES_13G023400v8</name>
</gene>
<comment type="caution">
    <text evidence="1">The sequence shown here is derived from an EMBL/GenBank/DDBJ whole genome shotgun (WGS) entry which is preliminary data.</text>
</comment>